<accession>A0A384J6C6</accession>
<comment type="subcellular location">
    <subcellularLocation>
        <location evidence="1 3">Nucleus</location>
    </subcellularLocation>
</comment>
<dbReference type="AlphaFoldDB" id="A0A384J6C6"/>
<reference evidence="4 5" key="2">
    <citation type="journal article" date="2012" name="Eukaryot. Cell">
        <title>Genome update of Botrytis cinerea strains B05.10 and T4.</title>
        <authorList>
            <person name="Staats M."/>
            <person name="van Kan J.A."/>
        </authorList>
    </citation>
    <scope>NUCLEOTIDE SEQUENCE [LARGE SCALE GENOMIC DNA]</scope>
    <source>
        <strain evidence="4 5">B05.10</strain>
    </source>
</reference>
<sequence length="117" mass="13966">MDTPWEITFRDALNYLNQIRDAFQYTKPGMKNELLDILRAFVIHRSHRATTLQWTNLLDVNHLDIIHGFKAFLPVEEAKQLVDLRILYLSLQNWLKTSMEVDWSHPDWSRIWDSIGE</sequence>
<dbReference type="EMBL" id="CP009805">
    <property type="protein sequence ID" value="ATZ45997.1"/>
    <property type="molecule type" value="Genomic_DNA"/>
</dbReference>
<dbReference type="InterPro" id="IPR003822">
    <property type="entry name" value="PAH"/>
</dbReference>
<dbReference type="GO" id="GO:0005634">
    <property type="term" value="C:nucleus"/>
    <property type="evidence" value="ECO:0007669"/>
    <property type="project" value="UniProtKB-SubCell"/>
</dbReference>
<evidence type="ECO:0000256" key="1">
    <source>
        <dbReference type="ARBA" id="ARBA00004123"/>
    </source>
</evidence>
<dbReference type="KEGG" id="bfu:BCIN_01g06780"/>
<dbReference type="Proteomes" id="UP000001798">
    <property type="component" value="Chromosome 1"/>
</dbReference>
<evidence type="ECO:0000256" key="3">
    <source>
        <dbReference type="PROSITE-ProRule" id="PRU00810"/>
    </source>
</evidence>
<dbReference type="OrthoDB" id="3519617at2759"/>
<dbReference type="PROSITE" id="PS51477">
    <property type="entry name" value="PAH"/>
    <property type="match status" value="1"/>
</dbReference>
<gene>
    <name evidence="4" type="ORF">BCIN_01g06780</name>
</gene>
<keyword evidence="2 3" id="KW-0539">Nucleus</keyword>
<dbReference type="Gene3D" id="1.20.1160.11">
    <property type="entry name" value="Paired amphipathic helix"/>
    <property type="match status" value="1"/>
</dbReference>
<dbReference type="SUPFAM" id="SSF47762">
    <property type="entry name" value="PAH2 domain"/>
    <property type="match status" value="1"/>
</dbReference>
<dbReference type="RefSeq" id="XP_024546416.1">
    <property type="nucleotide sequence ID" value="XM_024690646.1"/>
</dbReference>
<dbReference type="InterPro" id="IPR036600">
    <property type="entry name" value="PAH_sf"/>
</dbReference>
<organism evidence="4 5">
    <name type="scientific">Botryotinia fuckeliana (strain B05.10)</name>
    <name type="common">Noble rot fungus</name>
    <name type="synonym">Botrytis cinerea</name>
    <dbReference type="NCBI Taxonomy" id="332648"/>
    <lineage>
        <taxon>Eukaryota</taxon>
        <taxon>Fungi</taxon>
        <taxon>Dikarya</taxon>
        <taxon>Ascomycota</taxon>
        <taxon>Pezizomycotina</taxon>
        <taxon>Leotiomycetes</taxon>
        <taxon>Helotiales</taxon>
        <taxon>Sclerotiniaceae</taxon>
        <taxon>Botrytis</taxon>
    </lineage>
</organism>
<keyword evidence="5" id="KW-1185">Reference proteome</keyword>
<reference evidence="4 5" key="1">
    <citation type="journal article" date="2011" name="PLoS Genet.">
        <title>Genomic analysis of the necrotrophic fungal pathogens Sclerotinia sclerotiorum and Botrytis cinerea.</title>
        <authorList>
            <person name="Amselem J."/>
            <person name="Cuomo C.A."/>
            <person name="van Kan J.A."/>
            <person name="Viaud M."/>
            <person name="Benito E.P."/>
            <person name="Couloux A."/>
            <person name="Coutinho P.M."/>
            <person name="de Vries R.P."/>
            <person name="Dyer P.S."/>
            <person name="Fillinger S."/>
            <person name="Fournier E."/>
            <person name="Gout L."/>
            <person name="Hahn M."/>
            <person name="Kohn L."/>
            <person name="Lapalu N."/>
            <person name="Plummer K.M."/>
            <person name="Pradier J.M."/>
            <person name="Quevillon E."/>
            <person name="Sharon A."/>
            <person name="Simon A."/>
            <person name="ten Have A."/>
            <person name="Tudzynski B."/>
            <person name="Tudzynski P."/>
            <person name="Wincker P."/>
            <person name="Andrew M."/>
            <person name="Anthouard V."/>
            <person name="Beever R.E."/>
            <person name="Beffa R."/>
            <person name="Benoit I."/>
            <person name="Bouzid O."/>
            <person name="Brault B."/>
            <person name="Chen Z."/>
            <person name="Choquer M."/>
            <person name="Collemare J."/>
            <person name="Cotton P."/>
            <person name="Danchin E.G."/>
            <person name="Da Silva C."/>
            <person name="Gautier A."/>
            <person name="Giraud C."/>
            <person name="Giraud T."/>
            <person name="Gonzalez C."/>
            <person name="Grossetete S."/>
            <person name="Guldener U."/>
            <person name="Henrissat B."/>
            <person name="Howlett B.J."/>
            <person name="Kodira C."/>
            <person name="Kretschmer M."/>
            <person name="Lappartient A."/>
            <person name="Leroch M."/>
            <person name="Levis C."/>
            <person name="Mauceli E."/>
            <person name="Neuveglise C."/>
            <person name="Oeser B."/>
            <person name="Pearson M."/>
            <person name="Poulain J."/>
            <person name="Poussereau N."/>
            <person name="Quesneville H."/>
            <person name="Rascle C."/>
            <person name="Schumacher J."/>
            <person name="Segurens B."/>
            <person name="Sexton A."/>
            <person name="Silva E."/>
            <person name="Sirven C."/>
            <person name="Soanes D.M."/>
            <person name="Talbot N.J."/>
            <person name="Templeton M."/>
            <person name="Yandava C."/>
            <person name="Yarden O."/>
            <person name="Zeng Q."/>
            <person name="Rollins J.A."/>
            <person name="Lebrun M.H."/>
            <person name="Dickman M."/>
        </authorList>
    </citation>
    <scope>NUCLEOTIDE SEQUENCE [LARGE SCALE GENOMIC DNA]</scope>
    <source>
        <strain evidence="4 5">B05.10</strain>
    </source>
</reference>
<dbReference type="VEuPathDB" id="FungiDB:Bcin01g06780"/>
<dbReference type="RefSeq" id="XP_024546415.1">
    <property type="nucleotide sequence ID" value="XM_024690647.1"/>
</dbReference>
<dbReference type="GeneID" id="5441872"/>
<evidence type="ECO:0000313" key="4">
    <source>
        <dbReference type="EMBL" id="ATZ45997.1"/>
    </source>
</evidence>
<reference evidence="4" key="4">
    <citation type="submission" date="2017-12" db="EMBL/GenBank/DDBJ databases">
        <authorList>
            <person name="van Kan J."/>
        </authorList>
    </citation>
    <scope>NUCLEOTIDE SEQUENCE</scope>
    <source>
        <strain evidence="4">B05.10</strain>
    </source>
</reference>
<evidence type="ECO:0000256" key="2">
    <source>
        <dbReference type="ARBA" id="ARBA00023242"/>
    </source>
</evidence>
<proteinExistence type="predicted"/>
<dbReference type="GO" id="GO:0006355">
    <property type="term" value="P:regulation of DNA-templated transcription"/>
    <property type="evidence" value="ECO:0007669"/>
    <property type="project" value="InterPro"/>
</dbReference>
<evidence type="ECO:0000313" key="5">
    <source>
        <dbReference type="Proteomes" id="UP000001798"/>
    </source>
</evidence>
<name>A0A384J6C6_BOTFB</name>
<protein>
    <submittedName>
        <fullName evidence="4">Uncharacterized protein</fullName>
    </submittedName>
</protein>
<reference evidence="4 5" key="3">
    <citation type="journal article" date="2017" name="Mol. Plant Pathol.">
        <title>A gapless genome sequence of the fungus Botrytis cinerea.</title>
        <authorList>
            <person name="Van Kan J.A."/>
            <person name="Stassen J.H."/>
            <person name="Mosbach A."/>
            <person name="Van Der Lee T.A."/>
            <person name="Faino L."/>
            <person name="Farmer A.D."/>
            <person name="Papasotiriou D.G."/>
            <person name="Zhou S."/>
            <person name="Seidl M.F."/>
            <person name="Cottam E."/>
            <person name="Edel D."/>
            <person name="Hahn M."/>
            <person name="Schwartz D.C."/>
            <person name="Dietrich R.A."/>
            <person name="Widdison S."/>
            <person name="Scalliet G."/>
        </authorList>
    </citation>
    <scope>NUCLEOTIDE SEQUENCE [LARGE SCALE GENOMIC DNA]</scope>
    <source>
        <strain evidence="4 5">B05.10</strain>
    </source>
</reference>
<dbReference type="EMBL" id="CP009805">
    <property type="protein sequence ID" value="ATZ45998.1"/>
    <property type="molecule type" value="Genomic_DNA"/>
</dbReference>